<sequence>MSAQQPALPGPVRELLAAITETLDLPIPAPEPAAVAAHQGLMDDRVQNVRLTINAILTGEAHQGIEWEARYLRTQAAKRPPSYRTGAQFDADRRAATTAPADPGTPVPVTAAELLAEAAADYAATKAQRHAGDTPPPLSTELTALAAEAAEATPDLDDA</sequence>
<gene>
    <name evidence="2" type="ORF">PV383_08810</name>
</gene>
<organism evidence="2 3">
    <name type="scientific">Streptomyces caniscabiei</name>
    <dbReference type="NCBI Taxonomy" id="2746961"/>
    <lineage>
        <taxon>Bacteria</taxon>
        <taxon>Bacillati</taxon>
        <taxon>Actinomycetota</taxon>
        <taxon>Actinomycetes</taxon>
        <taxon>Kitasatosporales</taxon>
        <taxon>Streptomycetaceae</taxon>
        <taxon>Streptomyces</taxon>
    </lineage>
</organism>
<name>A0ABU4MIY5_9ACTN</name>
<evidence type="ECO:0000313" key="3">
    <source>
        <dbReference type="Proteomes" id="UP001282474"/>
    </source>
</evidence>
<feature type="region of interest" description="Disordered" evidence="1">
    <location>
        <begin position="124"/>
        <end position="159"/>
    </location>
</feature>
<accession>A0ABU4MIY5</accession>
<feature type="compositionally biased region" description="Low complexity" evidence="1">
    <location>
        <begin position="96"/>
        <end position="108"/>
    </location>
</feature>
<feature type="compositionally biased region" description="Low complexity" evidence="1">
    <location>
        <begin position="139"/>
        <end position="153"/>
    </location>
</feature>
<protein>
    <submittedName>
        <fullName evidence="2">Uncharacterized protein</fullName>
    </submittedName>
</protein>
<dbReference type="EMBL" id="JARAWJ010000005">
    <property type="protein sequence ID" value="MDX3037268.1"/>
    <property type="molecule type" value="Genomic_DNA"/>
</dbReference>
<proteinExistence type="predicted"/>
<feature type="region of interest" description="Disordered" evidence="1">
    <location>
        <begin position="76"/>
        <end position="108"/>
    </location>
</feature>
<dbReference type="RefSeq" id="WP_193383386.1">
    <property type="nucleotide sequence ID" value="NZ_JABXWI010000001.1"/>
</dbReference>
<dbReference type="Proteomes" id="UP001282474">
    <property type="component" value="Unassembled WGS sequence"/>
</dbReference>
<reference evidence="2 3" key="1">
    <citation type="journal article" date="2023" name="Microb. Genom.">
        <title>Mesoterricola silvestris gen. nov., sp. nov., Mesoterricola sediminis sp. nov., Geothrix oryzae sp. nov., Geothrix edaphica sp. nov., Geothrix rubra sp. nov., and Geothrix limicola sp. nov., six novel members of Acidobacteriota isolated from soils.</title>
        <authorList>
            <person name="Weisberg A.J."/>
            <person name="Pearce E."/>
            <person name="Kramer C.G."/>
            <person name="Chang J.H."/>
            <person name="Clarke C.R."/>
        </authorList>
    </citation>
    <scope>NUCLEOTIDE SEQUENCE [LARGE SCALE GENOMIC DNA]</scope>
    <source>
        <strain evidence="2 3">NE20-4-1</strain>
    </source>
</reference>
<keyword evidence="3" id="KW-1185">Reference proteome</keyword>
<evidence type="ECO:0000313" key="2">
    <source>
        <dbReference type="EMBL" id="MDX3037268.1"/>
    </source>
</evidence>
<evidence type="ECO:0000256" key="1">
    <source>
        <dbReference type="SAM" id="MobiDB-lite"/>
    </source>
</evidence>
<comment type="caution">
    <text evidence="2">The sequence shown here is derived from an EMBL/GenBank/DDBJ whole genome shotgun (WGS) entry which is preliminary data.</text>
</comment>